<accession>A0ABU1IQ21</accession>
<evidence type="ECO:0000259" key="2">
    <source>
        <dbReference type="PROSITE" id="PS50234"/>
    </source>
</evidence>
<dbReference type="PROSITE" id="PS50234">
    <property type="entry name" value="VWFA"/>
    <property type="match status" value="1"/>
</dbReference>
<evidence type="ECO:0000313" key="3">
    <source>
        <dbReference type="EMBL" id="MDR6226894.1"/>
    </source>
</evidence>
<name>A0ABU1IQ21_9BACL</name>
<dbReference type="Gene3D" id="3.40.50.410">
    <property type="entry name" value="von Willebrand factor, type A domain"/>
    <property type="match status" value="1"/>
</dbReference>
<dbReference type="Proteomes" id="UP001185012">
    <property type="component" value="Unassembled WGS sequence"/>
</dbReference>
<feature type="region of interest" description="Disordered" evidence="1">
    <location>
        <begin position="31"/>
        <end position="66"/>
    </location>
</feature>
<dbReference type="Pfam" id="PF13519">
    <property type="entry name" value="VWA_2"/>
    <property type="match status" value="1"/>
</dbReference>
<dbReference type="PROSITE" id="PS51257">
    <property type="entry name" value="PROKAR_LIPOPROTEIN"/>
    <property type="match status" value="1"/>
</dbReference>
<dbReference type="RefSeq" id="WP_309867410.1">
    <property type="nucleotide sequence ID" value="NZ_JAVDQG010000006.1"/>
</dbReference>
<keyword evidence="4" id="KW-1185">Reference proteome</keyword>
<dbReference type="SMART" id="SM00327">
    <property type="entry name" value="VWA"/>
    <property type="match status" value="1"/>
</dbReference>
<dbReference type="EMBL" id="JAVDQG010000006">
    <property type="protein sequence ID" value="MDR6226894.1"/>
    <property type="molecule type" value="Genomic_DNA"/>
</dbReference>
<proteinExistence type="predicted"/>
<gene>
    <name evidence="3" type="ORF">JOE21_002904</name>
</gene>
<dbReference type="InterPro" id="IPR036465">
    <property type="entry name" value="vWFA_dom_sf"/>
</dbReference>
<feature type="region of interest" description="Disordered" evidence="1">
    <location>
        <begin position="491"/>
        <end position="511"/>
    </location>
</feature>
<comment type="caution">
    <text evidence="3">The sequence shown here is derived from an EMBL/GenBank/DDBJ whole genome shotgun (WGS) entry which is preliminary data.</text>
</comment>
<protein>
    <submittedName>
        <fullName evidence="3">Mg-chelatase subunit ChlD</fullName>
    </submittedName>
</protein>
<reference evidence="3 4" key="1">
    <citation type="submission" date="2023-07" db="EMBL/GenBank/DDBJ databases">
        <title>Genomic Encyclopedia of Type Strains, Phase IV (KMG-IV): sequencing the most valuable type-strain genomes for metagenomic binning, comparative biology and taxonomic classification.</title>
        <authorList>
            <person name="Goeker M."/>
        </authorList>
    </citation>
    <scope>NUCLEOTIDE SEQUENCE [LARGE SCALE GENOMIC DNA]</scope>
    <source>
        <strain evidence="3 4">DSM 45903</strain>
    </source>
</reference>
<dbReference type="SUPFAM" id="SSF53300">
    <property type="entry name" value="vWA-like"/>
    <property type="match status" value="1"/>
</dbReference>
<feature type="domain" description="VWFA" evidence="2">
    <location>
        <begin position="161"/>
        <end position="348"/>
    </location>
</feature>
<feature type="compositionally biased region" description="Basic and acidic residues" evidence="1">
    <location>
        <begin position="37"/>
        <end position="49"/>
    </location>
</feature>
<sequence length="511" mass="57416">MKRPLIHRTAMIPLFIFLFLATGCSLILGDSLQDSQESPKNEKDGKTEEESQQEAAAPTPPQPHVELEDILADEGIGRYAEDRYDKEKVKKELDALPEGLSDEEIYRELLALVGESYRSYMDTFDQLEQADYTQNYGELSVNAQEGERRKKEEKNTAASLRVEILLDASGSMAAKVDGGVKMDLAKEAIREFAESLPADASVSLRVYGHEGSNQKNDQALSCKKTEQVYSPGPYDPALFQKALDRFKPTGWTPLAGAIEAAEKDLLREPRPEKTLVYIVSDGVETCGGDPAEAARSLHQSDIEAVVNIIGFDVDNQGQQQLKAVADAGGGSYRTVNDKHSLSDVMKRHAADLNRINNLSYEGAVKNIDESYSRDNQLNNQTHSAMLEASKRERARMNYALNHLLERETITSENWIKVGTWIDRQRWKDIGNRADSRWRKAGSHLDSQLRDNFNQVQNQWQENGRKIDELENRTRVRIGGYRIGKARIGNPRIPNVRHHLNAPKPGTKLNDD</sequence>
<dbReference type="InterPro" id="IPR002035">
    <property type="entry name" value="VWF_A"/>
</dbReference>
<evidence type="ECO:0000313" key="4">
    <source>
        <dbReference type="Proteomes" id="UP001185012"/>
    </source>
</evidence>
<evidence type="ECO:0000256" key="1">
    <source>
        <dbReference type="SAM" id="MobiDB-lite"/>
    </source>
</evidence>
<organism evidence="3 4">
    <name type="scientific">Desmospora profundinema</name>
    <dbReference type="NCBI Taxonomy" id="1571184"/>
    <lineage>
        <taxon>Bacteria</taxon>
        <taxon>Bacillati</taxon>
        <taxon>Bacillota</taxon>
        <taxon>Bacilli</taxon>
        <taxon>Bacillales</taxon>
        <taxon>Thermoactinomycetaceae</taxon>
        <taxon>Desmospora</taxon>
    </lineage>
</organism>